<dbReference type="Proteomes" id="UP000076722">
    <property type="component" value="Unassembled WGS sequence"/>
</dbReference>
<protein>
    <submittedName>
        <fullName evidence="2">Uncharacterized protein</fullName>
    </submittedName>
</protein>
<dbReference type="EMBL" id="KV419400">
    <property type="protein sequence ID" value="KZS95746.1"/>
    <property type="molecule type" value="Genomic_DNA"/>
</dbReference>
<organism evidence="2 3">
    <name type="scientific">Sistotremastrum niveocremeum HHB9708</name>
    <dbReference type="NCBI Taxonomy" id="1314777"/>
    <lineage>
        <taxon>Eukaryota</taxon>
        <taxon>Fungi</taxon>
        <taxon>Dikarya</taxon>
        <taxon>Basidiomycota</taxon>
        <taxon>Agaricomycotina</taxon>
        <taxon>Agaricomycetes</taxon>
        <taxon>Sistotremastrales</taxon>
        <taxon>Sistotremastraceae</taxon>
        <taxon>Sertulicium</taxon>
        <taxon>Sertulicium niveocremeum</taxon>
    </lineage>
</organism>
<evidence type="ECO:0000313" key="2">
    <source>
        <dbReference type="EMBL" id="KZS95746.1"/>
    </source>
</evidence>
<evidence type="ECO:0000256" key="1">
    <source>
        <dbReference type="SAM" id="MobiDB-lite"/>
    </source>
</evidence>
<feature type="region of interest" description="Disordered" evidence="1">
    <location>
        <begin position="144"/>
        <end position="205"/>
    </location>
</feature>
<gene>
    <name evidence="2" type="ORF">SISNIDRAFT_483185</name>
</gene>
<keyword evidence="3" id="KW-1185">Reference proteome</keyword>
<sequence>MAWWEEDKRLLGFVWPAALRSRPQSPAALHSSPSTSSTPMPQAASLQPITEAIRELSQQVKNGAQSHTGQLVQTLANNETRLRELEKLTDSHVGSIRISEARTNRLEDEIAAFKNMVENQTRQVNHLIQVVQNIRSCQCSQPQHLQMSSSSSGPAMSSPPIASPHNTSVPFTTMSSPPVPHDNSITIPHNQYPDPMIPYQNQFPQ</sequence>
<dbReference type="AlphaFoldDB" id="A0A164X9B9"/>
<feature type="compositionally biased region" description="Polar residues" evidence="1">
    <location>
        <begin position="165"/>
        <end position="176"/>
    </location>
</feature>
<feature type="compositionally biased region" description="Low complexity" evidence="1">
    <location>
        <begin position="147"/>
        <end position="164"/>
    </location>
</feature>
<evidence type="ECO:0000313" key="3">
    <source>
        <dbReference type="Proteomes" id="UP000076722"/>
    </source>
</evidence>
<feature type="compositionally biased region" description="Low complexity" evidence="1">
    <location>
        <begin position="25"/>
        <end position="45"/>
    </location>
</feature>
<feature type="region of interest" description="Disordered" evidence="1">
    <location>
        <begin position="24"/>
        <end position="45"/>
    </location>
</feature>
<reference evidence="2 3" key="1">
    <citation type="journal article" date="2016" name="Mol. Biol. Evol.">
        <title>Comparative Genomics of Early-Diverging Mushroom-Forming Fungi Provides Insights into the Origins of Lignocellulose Decay Capabilities.</title>
        <authorList>
            <person name="Nagy L.G."/>
            <person name="Riley R."/>
            <person name="Tritt A."/>
            <person name="Adam C."/>
            <person name="Daum C."/>
            <person name="Floudas D."/>
            <person name="Sun H."/>
            <person name="Yadav J.S."/>
            <person name="Pangilinan J."/>
            <person name="Larsson K.H."/>
            <person name="Matsuura K."/>
            <person name="Barry K."/>
            <person name="Labutti K."/>
            <person name="Kuo R."/>
            <person name="Ohm R.A."/>
            <person name="Bhattacharya S.S."/>
            <person name="Shirouzu T."/>
            <person name="Yoshinaga Y."/>
            <person name="Martin F.M."/>
            <person name="Grigoriev I.V."/>
            <person name="Hibbett D.S."/>
        </authorList>
    </citation>
    <scope>NUCLEOTIDE SEQUENCE [LARGE SCALE GENOMIC DNA]</scope>
    <source>
        <strain evidence="2 3">HHB9708</strain>
    </source>
</reference>
<accession>A0A164X9B9</accession>
<proteinExistence type="predicted"/>
<name>A0A164X9B9_9AGAM</name>